<accession>A0AAU9F1C8</accession>
<evidence type="ECO:0000313" key="1">
    <source>
        <dbReference type="EMBL" id="BEQ16003.1"/>
    </source>
</evidence>
<dbReference type="KEGG" id="dmp:FAK_30690"/>
<proteinExistence type="predicted"/>
<name>A0AAU9F1C8_9BACT</name>
<sequence length="137" mass="15777">MDKLNQSRGKFARGIRFIPPNLWEERCLFVGAKDNALRHLTRGEFASQAASSGKTHPIFVLQRIGNAGHRLCPCSSKRLHNQRYIEQGCRLEHTSYVIARRTYLVEECVFQVPSDPGFLWSLRYWGRVPENCLRDGS</sequence>
<protein>
    <submittedName>
        <fullName evidence="1">Uncharacterized protein</fullName>
    </submittedName>
</protein>
<dbReference type="AlphaFoldDB" id="A0AAU9F1C8"/>
<dbReference type="Proteomes" id="UP001366166">
    <property type="component" value="Chromosome"/>
</dbReference>
<dbReference type="EMBL" id="AP028679">
    <property type="protein sequence ID" value="BEQ16003.1"/>
    <property type="molecule type" value="Genomic_DNA"/>
</dbReference>
<reference evidence="2" key="1">
    <citation type="journal article" date="2023" name="Arch. Microbiol.">
        <title>Desulfoferula mesophilus gen. nov. sp. nov., a mesophilic sulfate-reducing bacterium isolated from a brackish lake sediment.</title>
        <authorList>
            <person name="Watanabe T."/>
            <person name="Yabe T."/>
            <person name="Tsuji J.M."/>
            <person name="Fukui M."/>
        </authorList>
    </citation>
    <scope>NUCLEOTIDE SEQUENCE [LARGE SCALE GENOMIC DNA]</scope>
    <source>
        <strain evidence="2">12FAK</strain>
    </source>
</reference>
<keyword evidence="2" id="KW-1185">Reference proteome</keyword>
<gene>
    <name evidence="1" type="ORF">FAK_30690</name>
</gene>
<evidence type="ECO:0000313" key="2">
    <source>
        <dbReference type="Proteomes" id="UP001366166"/>
    </source>
</evidence>
<organism evidence="1 2">
    <name type="scientific">Desulfoferula mesophila</name>
    <dbReference type="NCBI Taxonomy" id="3058419"/>
    <lineage>
        <taxon>Bacteria</taxon>
        <taxon>Pseudomonadati</taxon>
        <taxon>Thermodesulfobacteriota</taxon>
        <taxon>Desulfarculia</taxon>
        <taxon>Desulfarculales</taxon>
        <taxon>Desulfarculaceae</taxon>
        <taxon>Desulfoferula</taxon>
    </lineage>
</organism>